<dbReference type="PROSITE" id="PS00211">
    <property type="entry name" value="ABC_TRANSPORTER_1"/>
    <property type="match status" value="1"/>
</dbReference>
<keyword evidence="2 4" id="KW-0067">ATP-binding</keyword>
<dbReference type="AlphaFoldDB" id="A0A233V2V2"/>
<evidence type="ECO:0000259" key="3">
    <source>
        <dbReference type="PROSITE" id="PS50893"/>
    </source>
</evidence>
<dbReference type="PANTHER" id="PTHR24220:SF86">
    <property type="entry name" value="ABC TRANSPORTER ABCH.1"/>
    <property type="match status" value="1"/>
</dbReference>
<feature type="domain" description="ABC transporter" evidence="3">
    <location>
        <begin position="4"/>
        <end position="219"/>
    </location>
</feature>
<dbReference type="Proteomes" id="UP000215413">
    <property type="component" value="Unassembled WGS sequence"/>
</dbReference>
<dbReference type="RefSeq" id="WP_094206200.1">
    <property type="nucleotide sequence ID" value="NZ_CACRTP010000015.1"/>
</dbReference>
<name>A0A233V2V2_FINMA</name>
<evidence type="ECO:0000256" key="1">
    <source>
        <dbReference type="ARBA" id="ARBA00022741"/>
    </source>
</evidence>
<dbReference type="SUPFAM" id="SSF52540">
    <property type="entry name" value="P-loop containing nucleoside triphosphate hydrolases"/>
    <property type="match status" value="1"/>
</dbReference>
<dbReference type="GO" id="GO:0005886">
    <property type="term" value="C:plasma membrane"/>
    <property type="evidence" value="ECO:0007669"/>
    <property type="project" value="TreeGrafter"/>
</dbReference>
<evidence type="ECO:0000256" key="2">
    <source>
        <dbReference type="ARBA" id="ARBA00022840"/>
    </source>
</evidence>
<dbReference type="InterPro" id="IPR015854">
    <property type="entry name" value="ABC_transpr_LolD-like"/>
</dbReference>
<dbReference type="GO" id="GO:0005524">
    <property type="term" value="F:ATP binding"/>
    <property type="evidence" value="ECO:0007669"/>
    <property type="project" value="UniProtKB-KW"/>
</dbReference>
<proteinExistence type="predicted"/>
<dbReference type="InterPro" id="IPR017871">
    <property type="entry name" value="ABC_transporter-like_CS"/>
</dbReference>
<dbReference type="Pfam" id="PF00005">
    <property type="entry name" value="ABC_tran"/>
    <property type="match status" value="1"/>
</dbReference>
<gene>
    <name evidence="4" type="ORF">B9N49_07575</name>
</gene>
<dbReference type="PROSITE" id="PS50893">
    <property type="entry name" value="ABC_TRANSPORTER_2"/>
    <property type="match status" value="1"/>
</dbReference>
<dbReference type="InterPro" id="IPR003439">
    <property type="entry name" value="ABC_transporter-like_ATP-bd"/>
</dbReference>
<dbReference type="PANTHER" id="PTHR24220">
    <property type="entry name" value="IMPORT ATP-BINDING PROTEIN"/>
    <property type="match status" value="1"/>
</dbReference>
<organism evidence="4 5">
    <name type="scientific">Finegoldia magna</name>
    <name type="common">Peptostreptococcus magnus</name>
    <dbReference type="NCBI Taxonomy" id="1260"/>
    <lineage>
        <taxon>Bacteria</taxon>
        <taxon>Bacillati</taxon>
        <taxon>Bacillota</taxon>
        <taxon>Tissierellia</taxon>
        <taxon>Tissierellales</taxon>
        <taxon>Peptoniphilaceae</taxon>
        <taxon>Finegoldia</taxon>
    </lineage>
</organism>
<evidence type="ECO:0000313" key="5">
    <source>
        <dbReference type="Proteomes" id="UP000215413"/>
    </source>
</evidence>
<reference evidence="5" key="1">
    <citation type="submission" date="2017-04" db="EMBL/GenBank/DDBJ databases">
        <title>Finegoldia magna isolated from orthopedic joint implant-associated infections.</title>
        <authorList>
            <person name="Bjorklund S."/>
            <person name="Bruggemann H."/>
            <person name="Jensen A."/>
            <person name="Hellmark B."/>
            <person name="Soderquist B."/>
        </authorList>
    </citation>
    <scope>NUCLEOTIDE SEQUENCE [LARGE SCALE GENOMIC DNA]</scope>
    <source>
        <strain evidence="5">CCUG 54800</strain>
    </source>
</reference>
<dbReference type="EMBL" id="NDYC01000036">
    <property type="protein sequence ID" value="OXZ26734.1"/>
    <property type="molecule type" value="Genomic_DNA"/>
</dbReference>
<dbReference type="GO" id="GO:0022857">
    <property type="term" value="F:transmembrane transporter activity"/>
    <property type="evidence" value="ECO:0007669"/>
    <property type="project" value="TreeGrafter"/>
</dbReference>
<evidence type="ECO:0000313" key="4">
    <source>
        <dbReference type="EMBL" id="OXZ26734.1"/>
    </source>
</evidence>
<dbReference type="SMART" id="SM00382">
    <property type="entry name" value="AAA"/>
    <property type="match status" value="1"/>
</dbReference>
<accession>A0A233V2V2</accession>
<comment type="caution">
    <text evidence="4">The sequence shown here is derived from an EMBL/GenBank/DDBJ whole genome shotgun (WGS) entry which is preliminary data.</text>
</comment>
<dbReference type="Gene3D" id="3.40.50.300">
    <property type="entry name" value="P-loop containing nucleotide triphosphate hydrolases"/>
    <property type="match status" value="1"/>
</dbReference>
<dbReference type="InterPro" id="IPR003593">
    <property type="entry name" value="AAA+_ATPase"/>
</dbReference>
<dbReference type="GO" id="GO:0016887">
    <property type="term" value="F:ATP hydrolysis activity"/>
    <property type="evidence" value="ECO:0007669"/>
    <property type="project" value="InterPro"/>
</dbReference>
<sequence length="219" mass="24857">MEILKIQNLSKSYLINSDRKNEVLKDVNLTVNENDYIAIVGASGAGKSTLLNVILGFLNYDEGSVQVFSKEVKDFTDEEISDLRSKKISFVPQDLIVFPALTVKENLEMKADISGVDNFDYEKFIKKYDMEELLQLNSAKNLSGGEIKKLMILRALINEPELLILDEPTANLDEEYVDKFLDLLDELNKKTTLICVTHDSRLKNRAKKVYKLSGKNLSE</sequence>
<keyword evidence="1" id="KW-0547">Nucleotide-binding</keyword>
<protein>
    <submittedName>
        <fullName evidence="4">ABC transporter ATP-binding protein</fullName>
    </submittedName>
</protein>
<dbReference type="InterPro" id="IPR027417">
    <property type="entry name" value="P-loop_NTPase"/>
</dbReference>